<evidence type="ECO:0000256" key="1">
    <source>
        <dbReference type="ARBA" id="ARBA00022801"/>
    </source>
</evidence>
<feature type="transmembrane region" description="Helical" evidence="3">
    <location>
        <begin position="59"/>
        <end position="75"/>
    </location>
</feature>
<keyword evidence="1" id="KW-0378">Hydrolase</keyword>
<feature type="transmembrane region" description="Helical" evidence="3">
    <location>
        <begin position="81"/>
        <end position="101"/>
    </location>
</feature>
<dbReference type="Pfam" id="PF07228">
    <property type="entry name" value="SpoIIE"/>
    <property type="match status" value="1"/>
</dbReference>
<dbReference type="PANTHER" id="PTHR43156">
    <property type="entry name" value="STAGE II SPORULATION PROTEIN E-RELATED"/>
    <property type="match status" value="1"/>
</dbReference>
<evidence type="ECO:0000256" key="2">
    <source>
        <dbReference type="SAM" id="MobiDB-lite"/>
    </source>
</evidence>
<dbReference type="SMART" id="SM00331">
    <property type="entry name" value="PP2C_SIG"/>
    <property type="match status" value="1"/>
</dbReference>
<dbReference type="EMBL" id="JAANNP010000089">
    <property type="protein sequence ID" value="NHC16075.1"/>
    <property type="molecule type" value="Genomic_DNA"/>
</dbReference>
<evidence type="ECO:0000256" key="3">
    <source>
        <dbReference type="SAM" id="Phobius"/>
    </source>
</evidence>
<proteinExistence type="predicted"/>
<dbReference type="Proteomes" id="UP000800981">
    <property type="component" value="Unassembled WGS sequence"/>
</dbReference>
<sequence>MRVSGSGATSPRGWTVVCLGLLVALASADLGLGEDRNFSGTLAVPAFMAGALLSPRRTALIGALAVTCALVLVLLDSVPGVVAPIRVGAVLLAALLAPWVAGVREAREARLVKMTRVAEVAQKAVLAPLPAITGPLAVASAYRSASDEASIGGDLIDLVETAEGARLVVGDVRGKGLAAVHLAASTLRSFRDAALTTATLPDAVQAIERRIARDLGEEDFVTAALASVSTAGLLELANCAHPPPLLVGPGGVRRLLEPAEPALPLGLGAAPVVQRVQLRPGDRVLFYTDGLVEARSADGSFVALDEVTGTLADAPFEAALDEVVARLRAAVGGRLTDDLALLLIEYAPAPVPSRREVATVRSGTRSSVNPERAAAGPSAT</sequence>
<feature type="region of interest" description="Disordered" evidence="2">
    <location>
        <begin position="355"/>
        <end position="380"/>
    </location>
</feature>
<keyword evidence="6" id="KW-1185">Reference proteome</keyword>
<accession>A0ABX0GZQ4</accession>
<evidence type="ECO:0000313" key="6">
    <source>
        <dbReference type="Proteomes" id="UP000800981"/>
    </source>
</evidence>
<feature type="domain" description="PPM-type phosphatase" evidence="4">
    <location>
        <begin position="136"/>
        <end position="346"/>
    </location>
</feature>
<dbReference type="PANTHER" id="PTHR43156:SF2">
    <property type="entry name" value="STAGE II SPORULATION PROTEIN E"/>
    <property type="match status" value="1"/>
</dbReference>
<gene>
    <name evidence="5" type="ORF">G9H71_20015</name>
</gene>
<keyword evidence="3" id="KW-0472">Membrane</keyword>
<comment type="caution">
    <text evidence="5">The sequence shown here is derived from an EMBL/GenBank/DDBJ whole genome shotgun (WGS) entry which is preliminary data.</text>
</comment>
<dbReference type="InterPro" id="IPR052016">
    <property type="entry name" value="Bact_Sigma-Reg"/>
</dbReference>
<organism evidence="5 6">
    <name type="scientific">Motilibacter deserti</name>
    <dbReference type="NCBI Taxonomy" id="2714956"/>
    <lineage>
        <taxon>Bacteria</taxon>
        <taxon>Bacillati</taxon>
        <taxon>Actinomycetota</taxon>
        <taxon>Actinomycetes</taxon>
        <taxon>Motilibacterales</taxon>
        <taxon>Motilibacteraceae</taxon>
        <taxon>Motilibacter</taxon>
    </lineage>
</organism>
<keyword evidence="3" id="KW-0812">Transmembrane</keyword>
<protein>
    <submittedName>
        <fullName evidence="5">Serine/threonine-protein phosphatase</fullName>
    </submittedName>
</protein>
<keyword evidence="3" id="KW-1133">Transmembrane helix</keyword>
<dbReference type="InterPro" id="IPR001932">
    <property type="entry name" value="PPM-type_phosphatase-like_dom"/>
</dbReference>
<dbReference type="InterPro" id="IPR036457">
    <property type="entry name" value="PPM-type-like_dom_sf"/>
</dbReference>
<reference evidence="5 6" key="1">
    <citation type="submission" date="2020-03" db="EMBL/GenBank/DDBJ databases">
        <title>Two novel Motilibacter sp.</title>
        <authorList>
            <person name="Liu S."/>
        </authorList>
    </citation>
    <scope>NUCLEOTIDE SEQUENCE [LARGE SCALE GENOMIC DNA]</scope>
    <source>
        <strain evidence="5 6">E257</strain>
    </source>
</reference>
<name>A0ABX0GZQ4_9ACTN</name>
<evidence type="ECO:0000313" key="5">
    <source>
        <dbReference type="EMBL" id="NHC16075.1"/>
    </source>
</evidence>
<dbReference type="Gene3D" id="3.60.40.10">
    <property type="entry name" value="PPM-type phosphatase domain"/>
    <property type="match status" value="1"/>
</dbReference>
<dbReference type="SUPFAM" id="SSF81606">
    <property type="entry name" value="PP2C-like"/>
    <property type="match status" value="1"/>
</dbReference>
<dbReference type="RefSeq" id="WP_166284549.1">
    <property type="nucleotide sequence ID" value="NZ_JAANNP010000089.1"/>
</dbReference>
<evidence type="ECO:0000259" key="4">
    <source>
        <dbReference type="SMART" id="SM00331"/>
    </source>
</evidence>